<protein>
    <submittedName>
        <fullName evidence="2">Uncharacterized protein</fullName>
    </submittedName>
</protein>
<comment type="caution">
    <text evidence="2">The sequence shown here is derived from an EMBL/GenBank/DDBJ whole genome shotgun (WGS) entry which is preliminary data.</text>
</comment>
<accession>A0A501W786</accession>
<reference evidence="2 3" key="1">
    <citation type="submission" date="2019-06" db="EMBL/GenBank/DDBJ databases">
        <title>A novel bacterium of genus Pontibacter, isolated from marine sediment.</title>
        <authorList>
            <person name="Huang H."/>
            <person name="Mo K."/>
            <person name="Hu Y."/>
        </authorList>
    </citation>
    <scope>NUCLEOTIDE SEQUENCE [LARGE SCALE GENOMIC DNA]</scope>
    <source>
        <strain evidence="2 3">HB172049</strain>
    </source>
</reference>
<keyword evidence="1" id="KW-0732">Signal</keyword>
<name>A0A501W786_9BACT</name>
<evidence type="ECO:0000256" key="1">
    <source>
        <dbReference type="SAM" id="SignalP"/>
    </source>
</evidence>
<keyword evidence="3" id="KW-1185">Reference proteome</keyword>
<gene>
    <name evidence="2" type="ORF">FJM65_08465</name>
</gene>
<proteinExistence type="predicted"/>
<feature type="signal peptide" evidence="1">
    <location>
        <begin position="1"/>
        <end position="23"/>
    </location>
</feature>
<dbReference type="EMBL" id="VFRQ01000004">
    <property type="protein sequence ID" value="TPE44190.1"/>
    <property type="molecule type" value="Genomic_DNA"/>
</dbReference>
<sequence>MKTWLLYFLLLLPVCCKPQQLLAQADTAALTAEELQNPLFLTEEVLRFTLRVDMNSLLKDRGEHRKDHQAVITYLNPDGTTVEEKLKVKVRGNRRRDPRVCDFPPLQLNFSRKTVAGTVFGKVNKLKMVTHCLNDEYVLREFLVYKLYNVLTDTSFRARLCQVTYQDQRGKGKEEVRYAFLLEDDDIMAARQKAVVMPEELLVRMDRTETMAMAKLAFFQFMIGNTDWSVPYRHNIDLLAFRVAGPPVPVPFDFDYAGIVAAPYATPPPELGITSVRQRLFRGYSYPDEVYVQVREFFNRRRPAIYKVYQSFPLLDRRYIRQTTKYLDQFYEVLNDSKDFNNAFVRQGQQNERVRVVVKGLEK</sequence>
<dbReference type="AlphaFoldDB" id="A0A501W786"/>
<evidence type="ECO:0000313" key="2">
    <source>
        <dbReference type="EMBL" id="TPE44190.1"/>
    </source>
</evidence>
<organism evidence="2 3">
    <name type="scientific">Pontibacter mangrovi</name>
    <dbReference type="NCBI Taxonomy" id="2589816"/>
    <lineage>
        <taxon>Bacteria</taxon>
        <taxon>Pseudomonadati</taxon>
        <taxon>Bacteroidota</taxon>
        <taxon>Cytophagia</taxon>
        <taxon>Cytophagales</taxon>
        <taxon>Hymenobacteraceae</taxon>
        <taxon>Pontibacter</taxon>
    </lineage>
</organism>
<evidence type="ECO:0000313" key="3">
    <source>
        <dbReference type="Proteomes" id="UP000316727"/>
    </source>
</evidence>
<dbReference type="OrthoDB" id="662693at2"/>
<dbReference type="RefSeq" id="WP_140621083.1">
    <property type="nucleotide sequence ID" value="NZ_VFRQ01000004.1"/>
</dbReference>
<feature type="chain" id="PRO_5021352267" evidence="1">
    <location>
        <begin position="24"/>
        <end position="363"/>
    </location>
</feature>
<dbReference type="Proteomes" id="UP000316727">
    <property type="component" value="Unassembled WGS sequence"/>
</dbReference>